<dbReference type="OrthoDB" id="9813892at2"/>
<sequence length="414" mass="44751">MYRELEICNYLPNNYKTQNYQEGSMIKATAYAGAFVGAAMHALLPAAQADTVTDYEVIYAPAMQATKAPKTVLTEITYAGDRTIAVGDYGVIIFRDSNDQPWQQAEVPTSVLFTSVDFADANQGWAVGHHGVIAATTDGGKTWQRQLDGFEYIQLQKTHFENLVAELTAQQDEFDGSDPDAEEALYVALDNAAFALDMALVAEEEGPTKPFLDVRVLSSQVILAVGAYGSLIRSTDGGASWHIQDNYVENPDGFHFNALAADNDYVYLAGESGQVFRSADQGSTWETLDSPYYGSFFGLHVDAQGNLWIVGLRGNIFMSADQGESFSQIKLEDTVNINAVVDAAAGGVYLVGNAGVIGWVNQQGDIENMTHASGAALTDLITNKDGSLTVVGQRGVIEIPQFSSIQQTTTTKEQ</sequence>
<name>A0A443Z5N1_9GAMM</name>
<dbReference type="PANTHER" id="PTHR47199:SF2">
    <property type="entry name" value="PHOTOSYSTEM II STABILITY_ASSEMBLY FACTOR HCF136, CHLOROPLASTIC"/>
    <property type="match status" value="1"/>
</dbReference>
<comment type="caution">
    <text evidence="4">The sequence shown here is derived from an EMBL/GenBank/DDBJ whole genome shotgun (WGS) entry which is preliminary data.</text>
</comment>
<evidence type="ECO:0000313" key="4">
    <source>
        <dbReference type="EMBL" id="RWU12067.1"/>
    </source>
</evidence>
<dbReference type="Pfam" id="PF14870">
    <property type="entry name" value="PSII_BNR"/>
    <property type="match status" value="2"/>
</dbReference>
<proteinExistence type="predicted"/>
<dbReference type="GO" id="GO:0015979">
    <property type="term" value="P:photosynthesis"/>
    <property type="evidence" value="ECO:0007669"/>
    <property type="project" value="UniProtKB-KW"/>
</dbReference>
<keyword evidence="1" id="KW-0602">Photosynthesis</keyword>
<feature type="domain" description="Photosynthesis system II assembly factor Ycf48/Hcf136-like" evidence="3">
    <location>
        <begin position="211"/>
        <end position="288"/>
    </location>
</feature>
<keyword evidence="2" id="KW-0604">Photosystem II</keyword>
<organism evidence="4 5">
    <name type="scientific">Pseudidiomarina gelatinasegens</name>
    <dbReference type="NCBI Taxonomy" id="2487740"/>
    <lineage>
        <taxon>Bacteria</taxon>
        <taxon>Pseudomonadati</taxon>
        <taxon>Pseudomonadota</taxon>
        <taxon>Gammaproteobacteria</taxon>
        <taxon>Alteromonadales</taxon>
        <taxon>Idiomarinaceae</taxon>
        <taxon>Pseudidiomarina</taxon>
    </lineage>
</organism>
<dbReference type="EMBL" id="RSFE01000002">
    <property type="protein sequence ID" value="RWU12067.1"/>
    <property type="molecule type" value="Genomic_DNA"/>
</dbReference>
<accession>A0A443Z5N1</accession>
<dbReference type="AlphaFoldDB" id="A0A443Z5N1"/>
<dbReference type="GO" id="GO:0009523">
    <property type="term" value="C:photosystem II"/>
    <property type="evidence" value="ECO:0007669"/>
    <property type="project" value="UniProtKB-KW"/>
</dbReference>
<keyword evidence="5" id="KW-1185">Reference proteome</keyword>
<dbReference type="PANTHER" id="PTHR47199">
    <property type="entry name" value="PHOTOSYSTEM II STABILITY/ASSEMBLY FACTOR HCF136, CHLOROPLASTIC"/>
    <property type="match status" value="1"/>
</dbReference>
<dbReference type="InterPro" id="IPR015943">
    <property type="entry name" value="WD40/YVTN_repeat-like_dom_sf"/>
</dbReference>
<reference evidence="4 5" key="1">
    <citation type="submission" date="2018-12" db="EMBL/GenBank/DDBJ databases">
        <authorList>
            <person name="Li A."/>
            <person name="Zhang M."/>
            <person name="Zhu H."/>
        </authorList>
    </citation>
    <scope>NUCLEOTIDE SEQUENCE [LARGE SCALE GENOMIC DNA]</scope>
    <source>
        <strain evidence="4 5">R04H25</strain>
    </source>
</reference>
<dbReference type="Gene3D" id="2.130.10.10">
    <property type="entry name" value="YVTN repeat-like/Quinoprotein amine dehydrogenase"/>
    <property type="match status" value="1"/>
</dbReference>
<protein>
    <recommendedName>
        <fullName evidence="3">Photosynthesis system II assembly factor Ycf48/Hcf136-like domain-containing protein</fullName>
    </recommendedName>
</protein>
<dbReference type="SUPFAM" id="SSF110296">
    <property type="entry name" value="Oligoxyloglucan reducing end-specific cellobiohydrolase"/>
    <property type="match status" value="1"/>
</dbReference>
<gene>
    <name evidence="4" type="ORF">EGC76_02430</name>
</gene>
<evidence type="ECO:0000313" key="5">
    <source>
        <dbReference type="Proteomes" id="UP000288789"/>
    </source>
</evidence>
<dbReference type="InterPro" id="IPR028203">
    <property type="entry name" value="PSII_CF48-like_dom"/>
</dbReference>
<feature type="domain" description="Photosynthesis system II assembly factor Ycf48/Hcf136-like" evidence="3">
    <location>
        <begin position="98"/>
        <end position="152"/>
    </location>
</feature>
<dbReference type="Proteomes" id="UP000288789">
    <property type="component" value="Unassembled WGS sequence"/>
</dbReference>
<evidence type="ECO:0000259" key="3">
    <source>
        <dbReference type="Pfam" id="PF14870"/>
    </source>
</evidence>
<evidence type="ECO:0000256" key="1">
    <source>
        <dbReference type="ARBA" id="ARBA00022531"/>
    </source>
</evidence>
<evidence type="ECO:0000256" key="2">
    <source>
        <dbReference type="ARBA" id="ARBA00023276"/>
    </source>
</evidence>